<dbReference type="Proteomes" id="UP000050331">
    <property type="component" value="Chromosome"/>
</dbReference>
<accession>A0A0U4F3B0</accession>
<evidence type="ECO:0000256" key="2">
    <source>
        <dbReference type="SAM" id="SignalP"/>
    </source>
</evidence>
<evidence type="ECO:0000256" key="1">
    <source>
        <dbReference type="SAM" id="MobiDB-lite"/>
    </source>
</evidence>
<dbReference type="InterPro" id="IPR002035">
    <property type="entry name" value="VWF_A"/>
</dbReference>
<feature type="region of interest" description="Disordered" evidence="1">
    <location>
        <begin position="421"/>
        <end position="446"/>
    </location>
</feature>
<reference evidence="4 5" key="1">
    <citation type="submission" date="2016-01" db="EMBL/GenBank/DDBJ databases">
        <title>Complete genome sequence of strain Lentibacillus amyloliquefaciens LAM0015T isolated from saline sediment.</title>
        <authorList>
            <person name="Wang J.-L."/>
            <person name="He M.-X."/>
        </authorList>
    </citation>
    <scope>NUCLEOTIDE SEQUENCE [LARGE SCALE GENOMIC DNA]</scope>
    <source>
        <strain evidence="4 5">LAM0015</strain>
    </source>
</reference>
<keyword evidence="5" id="KW-1185">Reference proteome</keyword>
<dbReference type="OrthoDB" id="9783818at2"/>
<feature type="region of interest" description="Disordered" evidence="1">
    <location>
        <begin position="117"/>
        <end position="138"/>
    </location>
</feature>
<protein>
    <recommendedName>
        <fullName evidence="3">VWFA domain-containing protein</fullName>
    </recommendedName>
</protein>
<keyword evidence="2" id="KW-0732">Signal</keyword>
<feature type="region of interest" description="Disordered" evidence="1">
    <location>
        <begin position="23"/>
        <end position="72"/>
    </location>
</feature>
<dbReference type="AlphaFoldDB" id="A0A0U4F3B0"/>
<organism evidence="4 5">
    <name type="scientific">Lentibacillus amyloliquefaciens</name>
    <dbReference type="NCBI Taxonomy" id="1472767"/>
    <lineage>
        <taxon>Bacteria</taxon>
        <taxon>Bacillati</taxon>
        <taxon>Bacillota</taxon>
        <taxon>Bacilli</taxon>
        <taxon>Bacillales</taxon>
        <taxon>Bacillaceae</taxon>
        <taxon>Lentibacillus</taxon>
    </lineage>
</organism>
<gene>
    <name evidence="4" type="ORF">AOX59_00465</name>
</gene>
<dbReference type="SMART" id="SM00327">
    <property type="entry name" value="VWA"/>
    <property type="match status" value="1"/>
</dbReference>
<feature type="domain" description="VWFA" evidence="3">
    <location>
        <begin position="141"/>
        <end position="330"/>
    </location>
</feature>
<dbReference type="STRING" id="1472767.AOX59_00465"/>
<dbReference type="Gene3D" id="3.40.50.410">
    <property type="entry name" value="von Willebrand factor, type A domain"/>
    <property type="match status" value="1"/>
</dbReference>
<dbReference type="RefSeq" id="WP_068440267.1">
    <property type="nucleotide sequence ID" value="NZ_CP013862.1"/>
</dbReference>
<dbReference type="Pfam" id="PF00092">
    <property type="entry name" value="VWA"/>
    <property type="match status" value="1"/>
</dbReference>
<name>A0A0U4F3B0_9BACI</name>
<evidence type="ECO:0000313" key="4">
    <source>
        <dbReference type="EMBL" id="ALX47203.1"/>
    </source>
</evidence>
<evidence type="ECO:0000259" key="3">
    <source>
        <dbReference type="PROSITE" id="PS50234"/>
    </source>
</evidence>
<proteinExistence type="predicted"/>
<feature type="compositionally biased region" description="Basic and acidic residues" evidence="1">
    <location>
        <begin position="30"/>
        <end position="39"/>
    </location>
</feature>
<dbReference type="PROSITE" id="PS50234">
    <property type="entry name" value="VWFA"/>
    <property type="match status" value="1"/>
</dbReference>
<dbReference type="KEGG" id="lao:AOX59_00465"/>
<feature type="signal peptide" evidence="2">
    <location>
        <begin position="1"/>
        <end position="20"/>
    </location>
</feature>
<dbReference type="PROSITE" id="PS51257">
    <property type="entry name" value="PROKAR_LIPOPROTEIN"/>
    <property type="match status" value="1"/>
</dbReference>
<dbReference type="EMBL" id="CP013862">
    <property type="protein sequence ID" value="ALX47203.1"/>
    <property type="molecule type" value="Genomic_DNA"/>
</dbReference>
<dbReference type="InterPro" id="IPR036465">
    <property type="entry name" value="vWFA_dom_sf"/>
</dbReference>
<dbReference type="SUPFAM" id="SSF53300">
    <property type="entry name" value="vWA-like"/>
    <property type="match status" value="1"/>
</dbReference>
<feature type="chain" id="PRO_5038726091" description="VWFA domain-containing protein" evidence="2">
    <location>
        <begin position="21"/>
        <end position="446"/>
    </location>
</feature>
<sequence>MKRILLFFLGIFVVTLVVTGCSSDNTSGEGGKEKGKTSSEEEEMDIPEAAADAEGMLEEGPGKLSTTGEADAEELEQELGQLPDDLDVDEAYNYLTYLMAADYESTLKKYEEFDPTFNVDGAPKSENSDDAQEKQERKTQHVALLMDASGSMGAYVNSEMKMTAAKDALKQFVSDLPEDAQMMLRVYGHKGTGSDADKEMSCNSSEVVYPLNTYDSEKFDNALSEFEPAGWTPLAASIKAAEKDLREQSGDNTESIVYIISDGEETCGGDPVEAAEQLHDSDIATAVNIIGFDVGNEAQQQLREVAEAGGGEFTNVDSGEDLLEAAENNISKALETAEMNMWSAMEATDIRWDAIHKKDEVDAIASEFGDVIADENNSFMDGFEQLQESEKINEETASKLKERIEERQDKLSDFNDNKREELRKKVDAESQKTIDMIDKKSEESNE</sequence>
<evidence type="ECO:0000313" key="5">
    <source>
        <dbReference type="Proteomes" id="UP000050331"/>
    </source>
</evidence>